<protein>
    <submittedName>
        <fullName evidence="3">Uncharacterized protein</fullName>
    </submittedName>
</protein>
<feature type="compositionally biased region" description="Basic and acidic residues" evidence="2">
    <location>
        <begin position="493"/>
        <end position="505"/>
    </location>
</feature>
<gene>
    <name evidence="3" type="ORF">ABMA28_003206</name>
</gene>
<comment type="caution">
    <text evidence="3">The sequence shown here is derived from an EMBL/GenBank/DDBJ whole genome shotgun (WGS) entry which is preliminary data.</text>
</comment>
<feature type="coiled-coil region" evidence="1">
    <location>
        <begin position="238"/>
        <end position="265"/>
    </location>
</feature>
<accession>A0ABD0SXY6</accession>
<evidence type="ECO:0000313" key="3">
    <source>
        <dbReference type="EMBL" id="KAL0829703.1"/>
    </source>
</evidence>
<dbReference type="PANTHER" id="PTHR35970:SF1">
    <property type="entry name" value="SODIUM CHANNEL AND CLATHRIN LINKER 1"/>
    <property type="match status" value="1"/>
</dbReference>
<feature type="region of interest" description="Disordered" evidence="2">
    <location>
        <begin position="479"/>
        <end position="505"/>
    </location>
</feature>
<feature type="coiled-coil region" evidence="1">
    <location>
        <begin position="112"/>
        <end position="202"/>
    </location>
</feature>
<dbReference type="Proteomes" id="UP001549921">
    <property type="component" value="Unassembled WGS sequence"/>
</dbReference>
<dbReference type="EMBL" id="JBEDNZ010000014">
    <property type="protein sequence ID" value="KAL0829703.1"/>
    <property type="molecule type" value="Genomic_DNA"/>
</dbReference>
<sequence length="505" mass="59447">MDTTTLDALQTEVDFYRENQTVVDQEIRKVIADNEKLSHQVEMLMKHKLQNAIQPPNSNSDQCLETEELKKQISILAKERDSLHVLWQTSQKTIDALEAELKFYQSYEDNGQQNVKENIRDLQLKLDTALNEYLDLETKYKELITKCNSLDSELKNKEKEVCHYKAKTTQLEQNIKEVSESLEEYKINFAAEKKNNEDIRAQLLLCQKESADKIKRELEAKSKVAEALQLFDLVTSQKNDAHKKIKELTDTITQLKKTISTIRHDMESSYRTELDEIKDKYNEKVTDMLQHIRNLDTELVEKGMLLNKALRDNKILQQENENYLKQQKDNLQAVDPKLALAEQRLEAMFQELVSSERRNIQLVCEKQCLAIDIQRIQDIHSREIKRRNWEEGLLKTQCEELKLQVEHLQKSLDETHSMINKLQAMLASRTELNQKMVSTKEEELIELNKHLENQMELNKKWKESYVEMTEKLKKRLVDMQSENKELRKKLKLPHTESSDRDNSTS</sequence>
<organism evidence="3 4">
    <name type="scientific">Loxostege sticticalis</name>
    <name type="common">Beet webworm moth</name>
    <dbReference type="NCBI Taxonomy" id="481309"/>
    <lineage>
        <taxon>Eukaryota</taxon>
        <taxon>Metazoa</taxon>
        <taxon>Ecdysozoa</taxon>
        <taxon>Arthropoda</taxon>
        <taxon>Hexapoda</taxon>
        <taxon>Insecta</taxon>
        <taxon>Pterygota</taxon>
        <taxon>Neoptera</taxon>
        <taxon>Endopterygota</taxon>
        <taxon>Lepidoptera</taxon>
        <taxon>Glossata</taxon>
        <taxon>Ditrysia</taxon>
        <taxon>Pyraloidea</taxon>
        <taxon>Crambidae</taxon>
        <taxon>Pyraustinae</taxon>
        <taxon>Loxostege</taxon>
    </lineage>
</organism>
<name>A0ABD0SXY6_LOXSC</name>
<proteinExistence type="predicted"/>
<keyword evidence="1" id="KW-0175">Coiled coil</keyword>
<reference evidence="3 4" key="1">
    <citation type="submission" date="2024-06" db="EMBL/GenBank/DDBJ databases">
        <title>A chromosome-level genome assembly of beet webworm, Loxostege sticticalis.</title>
        <authorList>
            <person name="Zhang Y."/>
        </authorList>
    </citation>
    <scope>NUCLEOTIDE SEQUENCE [LARGE SCALE GENOMIC DNA]</scope>
    <source>
        <strain evidence="3">AQ028</strain>
        <tissue evidence="3">Male pupae</tissue>
    </source>
</reference>
<dbReference type="PANTHER" id="PTHR35970">
    <property type="entry name" value="SODIUM CHANNEL AND CLATHRIN LINKER 1"/>
    <property type="match status" value="1"/>
</dbReference>
<feature type="coiled-coil region" evidence="1">
    <location>
        <begin position="306"/>
        <end position="358"/>
    </location>
</feature>
<evidence type="ECO:0000256" key="1">
    <source>
        <dbReference type="SAM" id="Coils"/>
    </source>
</evidence>
<dbReference type="InterPro" id="IPR038911">
    <property type="entry name" value="SCLT1"/>
</dbReference>
<evidence type="ECO:0000313" key="4">
    <source>
        <dbReference type="Proteomes" id="UP001549921"/>
    </source>
</evidence>
<evidence type="ECO:0000256" key="2">
    <source>
        <dbReference type="SAM" id="MobiDB-lite"/>
    </source>
</evidence>
<dbReference type="AlphaFoldDB" id="A0ABD0SXY6"/>